<sequence length="143" mass="16941">MLIHPIKGYYLEKMIAYTRFFQIVTTLYLFAKTMINNESSISYNDKFMGQNWTWYFVFIPIQCAISLYLLSIQGKNPKRWLAWLLLLVVLSASTVQIYNSRYFSERVIYLDIPTIFLVFSCLGLIGTTYNYLKTIRKRISCDH</sequence>
<keyword evidence="1" id="KW-0472">Membrane</keyword>
<reference evidence="3" key="1">
    <citation type="submission" date="2016-09" db="EMBL/GenBank/DDBJ databases">
        <authorList>
            <person name="Gulvik C.A."/>
        </authorList>
    </citation>
    <scope>NUCLEOTIDE SEQUENCE [LARGE SCALE GENOMIC DNA]</scope>
    <source>
        <strain evidence="3">LMG 26676</strain>
    </source>
</reference>
<dbReference type="EMBL" id="MIKC01000013">
    <property type="protein sequence ID" value="OEG22550.1"/>
    <property type="molecule type" value="Genomic_DNA"/>
</dbReference>
<keyword evidence="3" id="KW-1185">Reference proteome</keyword>
<keyword evidence="1" id="KW-1133">Transmembrane helix</keyword>
<dbReference type="AlphaFoldDB" id="A0A1E5HD18"/>
<feature type="transmembrane region" description="Helical" evidence="1">
    <location>
        <begin position="110"/>
        <end position="132"/>
    </location>
</feature>
<evidence type="ECO:0000256" key="1">
    <source>
        <dbReference type="SAM" id="Phobius"/>
    </source>
</evidence>
<comment type="caution">
    <text evidence="2">The sequence shown here is derived from an EMBL/GenBank/DDBJ whole genome shotgun (WGS) entry which is preliminary data.</text>
</comment>
<feature type="transmembrane region" description="Helical" evidence="1">
    <location>
        <begin position="14"/>
        <end position="31"/>
    </location>
</feature>
<name>A0A1E5HD18_9ENTE</name>
<proteinExistence type="predicted"/>
<accession>A0A1E5HD18</accession>
<protein>
    <submittedName>
        <fullName evidence="2">Uncharacterized protein</fullName>
    </submittedName>
</protein>
<dbReference type="STRING" id="1131292.BCR24_14820"/>
<keyword evidence="1" id="KW-0812">Transmembrane</keyword>
<dbReference type="Proteomes" id="UP000094469">
    <property type="component" value="Unassembled WGS sequence"/>
</dbReference>
<evidence type="ECO:0000313" key="2">
    <source>
        <dbReference type="EMBL" id="OEG22550.1"/>
    </source>
</evidence>
<feature type="transmembrane region" description="Helical" evidence="1">
    <location>
        <begin position="80"/>
        <end position="98"/>
    </location>
</feature>
<organism evidence="2 3">
    <name type="scientific">Enterococcus ureilyticus</name>
    <dbReference type="NCBI Taxonomy" id="1131292"/>
    <lineage>
        <taxon>Bacteria</taxon>
        <taxon>Bacillati</taxon>
        <taxon>Bacillota</taxon>
        <taxon>Bacilli</taxon>
        <taxon>Lactobacillales</taxon>
        <taxon>Enterococcaceae</taxon>
        <taxon>Enterococcus</taxon>
    </lineage>
</organism>
<feature type="transmembrane region" description="Helical" evidence="1">
    <location>
        <begin position="52"/>
        <end position="74"/>
    </location>
</feature>
<gene>
    <name evidence="2" type="ORF">BCR24_14820</name>
</gene>
<evidence type="ECO:0000313" key="3">
    <source>
        <dbReference type="Proteomes" id="UP000094469"/>
    </source>
</evidence>